<evidence type="ECO:0000313" key="1">
    <source>
        <dbReference type="EMBL" id="KKQ97569.1"/>
    </source>
</evidence>
<dbReference type="Proteomes" id="UP000033881">
    <property type="component" value="Unassembled WGS sequence"/>
</dbReference>
<accession>A0A0G0PHG6</accession>
<reference evidence="1 2" key="1">
    <citation type="journal article" date="2015" name="Nature">
        <title>rRNA introns, odd ribosomes, and small enigmatic genomes across a large radiation of phyla.</title>
        <authorList>
            <person name="Brown C.T."/>
            <person name="Hug L.A."/>
            <person name="Thomas B.C."/>
            <person name="Sharon I."/>
            <person name="Castelle C.J."/>
            <person name="Singh A."/>
            <person name="Wilkins M.J."/>
            <person name="Williams K.H."/>
            <person name="Banfield J.F."/>
        </authorList>
    </citation>
    <scope>NUCLEOTIDE SEQUENCE [LARGE SCALE GENOMIC DNA]</scope>
</reference>
<feature type="non-terminal residue" evidence="1">
    <location>
        <position position="1"/>
    </location>
</feature>
<evidence type="ECO:0000313" key="2">
    <source>
        <dbReference type="Proteomes" id="UP000033881"/>
    </source>
</evidence>
<protein>
    <submittedName>
        <fullName evidence="1">Uncharacterized protein</fullName>
    </submittedName>
</protein>
<comment type="caution">
    <text evidence="1">The sequence shown here is derived from an EMBL/GenBank/DDBJ whole genome shotgun (WGS) entry which is preliminary data.</text>
</comment>
<dbReference type="STRING" id="1618574.UT24_C0046G0001"/>
<dbReference type="AlphaFoldDB" id="A0A0G0PHG6"/>
<sequence length="81" mass="9692">LKQIIKENNLGELPSDKLFKYNKSTGKFDKPKALKEDVSDYNFGDVLRKLQHYWKSEIEQSNRDTFFKELVSSLNRLYLKY</sequence>
<dbReference type="EMBL" id="LBWB01000046">
    <property type="protein sequence ID" value="KKQ97569.1"/>
    <property type="molecule type" value="Genomic_DNA"/>
</dbReference>
<organism evidence="1 2">
    <name type="scientific">Candidatus Woesebacteria bacterium GW2011_GWB1_39_12</name>
    <dbReference type="NCBI Taxonomy" id="1618574"/>
    <lineage>
        <taxon>Bacteria</taxon>
        <taxon>Candidatus Woeseibacteriota</taxon>
    </lineage>
</organism>
<name>A0A0G0PHG6_9BACT</name>
<gene>
    <name evidence="1" type="ORF">UT24_C0046G0001</name>
</gene>
<proteinExistence type="predicted"/>